<evidence type="ECO:0000313" key="1">
    <source>
        <dbReference type="EMBL" id="GJT07661.1"/>
    </source>
</evidence>
<gene>
    <name evidence="1" type="ORF">Tco_0842123</name>
</gene>
<reference evidence="1" key="2">
    <citation type="submission" date="2022-01" db="EMBL/GenBank/DDBJ databases">
        <authorList>
            <person name="Yamashiro T."/>
            <person name="Shiraishi A."/>
            <person name="Satake H."/>
            <person name="Nakayama K."/>
        </authorList>
    </citation>
    <scope>NUCLEOTIDE SEQUENCE</scope>
</reference>
<organism evidence="1 2">
    <name type="scientific">Tanacetum coccineum</name>
    <dbReference type="NCBI Taxonomy" id="301880"/>
    <lineage>
        <taxon>Eukaryota</taxon>
        <taxon>Viridiplantae</taxon>
        <taxon>Streptophyta</taxon>
        <taxon>Embryophyta</taxon>
        <taxon>Tracheophyta</taxon>
        <taxon>Spermatophyta</taxon>
        <taxon>Magnoliopsida</taxon>
        <taxon>eudicotyledons</taxon>
        <taxon>Gunneridae</taxon>
        <taxon>Pentapetalae</taxon>
        <taxon>asterids</taxon>
        <taxon>campanulids</taxon>
        <taxon>Asterales</taxon>
        <taxon>Asteraceae</taxon>
        <taxon>Asteroideae</taxon>
        <taxon>Anthemideae</taxon>
        <taxon>Anthemidinae</taxon>
        <taxon>Tanacetum</taxon>
    </lineage>
</organism>
<evidence type="ECO:0000313" key="2">
    <source>
        <dbReference type="Proteomes" id="UP001151760"/>
    </source>
</evidence>
<accession>A0ABQ5AZB3</accession>
<name>A0ABQ5AZB3_9ASTR</name>
<reference evidence="1" key="1">
    <citation type="journal article" date="2022" name="Int. J. Mol. Sci.">
        <title>Draft Genome of Tanacetum Coccineum: Genomic Comparison of Closely Related Tanacetum-Family Plants.</title>
        <authorList>
            <person name="Yamashiro T."/>
            <person name="Shiraishi A."/>
            <person name="Nakayama K."/>
            <person name="Satake H."/>
        </authorList>
    </citation>
    <scope>NUCLEOTIDE SEQUENCE</scope>
</reference>
<comment type="caution">
    <text evidence="1">The sequence shown here is derived from an EMBL/GenBank/DDBJ whole genome shotgun (WGS) entry which is preliminary data.</text>
</comment>
<sequence>MMKMQSFLHASTVLPESYNLLKELQDYKLEKCREFMKSISETQIKVLKKISFIAKLRRWTNENPKNYVVFEVNYDGVFIEYPFRCSLEEGLTIVEGYGDTNKIYDMGEKYGLIDLYIGHIPKNLAEYYYKNLTFDAADEDVFCKVKTHEKRMRDVGSMSPEELVAWAKEEVGSPVANEVVLHDNWEYEGPSLDGYIDVRGSSTCCDLVHESVVYDGPSLPHMEKECLANDIVLDAIGTKFPLLLKKKGRSRVNVTRKRTCLYRTKIKRLRKCLGKRVSGRAHYGRLGSLIGLNEHEGDDDPQVTTQVSLTVGSSNNDV</sequence>
<evidence type="ECO:0008006" key="3">
    <source>
        <dbReference type="Google" id="ProtNLM"/>
    </source>
</evidence>
<keyword evidence="2" id="KW-1185">Reference proteome</keyword>
<dbReference type="EMBL" id="BQNB010012769">
    <property type="protein sequence ID" value="GJT07661.1"/>
    <property type="molecule type" value="Genomic_DNA"/>
</dbReference>
<protein>
    <recommendedName>
        <fullName evidence="3">Transposase</fullName>
    </recommendedName>
</protein>
<proteinExistence type="predicted"/>
<dbReference type="Proteomes" id="UP001151760">
    <property type="component" value="Unassembled WGS sequence"/>
</dbReference>